<evidence type="ECO:0000256" key="7">
    <source>
        <dbReference type="ARBA" id="ARBA00035633"/>
    </source>
</evidence>
<protein>
    <recommendedName>
        <fullName evidence="8 10">Aminodeoxychorismate lyase</fullName>
        <ecNumber evidence="8 10">4.1.3.38</ecNumber>
    </recommendedName>
</protein>
<dbReference type="NCBIfam" id="TIGR03461">
    <property type="entry name" value="pabC_Proteo"/>
    <property type="match status" value="1"/>
</dbReference>
<dbReference type="InterPro" id="IPR050571">
    <property type="entry name" value="Class-IV_PLP-Dep_Aminotrnsfr"/>
</dbReference>
<dbReference type="GO" id="GO:0008696">
    <property type="term" value="F:4-amino-4-deoxychorismate lyase activity"/>
    <property type="evidence" value="ECO:0007669"/>
    <property type="project" value="UniProtKB-UniRule"/>
</dbReference>
<dbReference type="GO" id="GO:0005829">
    <property type="term" value="C:cytosol"/>
    <property type="evidence" value="ECO:0007669"/>
    <property type="project" value="TreeGrafter"/>
</dbReference>
<dbReference type="EMBL" id="FQUK01000024">
    <property type="protein sequence ID" value="SHE99570.1"/>
    <property type="molecule type" value="Genomic_DNA"/>
</dbReference>
<keyword evidence="6 11" id="KW-0456">Lyase</keyword>
<evidence type="ECO:0000256" key="2">
    <source>
        <dbReference type="ARBA" id="ARBA00009320"/>
    </source>
</evidence>
<dbReference type="EC" id="4.1.3.38" evidence="8 10"/>
<evidence type="ECO:0000313" key="12">
    <source>
        <dbReference type="Proteomes" id="UP000242857"/>
    </source>
</evidence>
<comment type="similarity">
    <text evidence="2">Belongs to the class-IV pyridoxal-phosphate-dependent aminotransferase family.</text>
</comment>
<keyword evidence="12" id="KW-1185">Reference proteome</keyword>
<dbReference type="GO" id="GO:0046656">
    <property type="term" value="P:folic acid biosynthetic process"/>
    <property type="evidence" value="ECO:0007669"/>
    <property type="project" value="UniProtKB-KW"/>
</dbReference>
<reference evidence="12" key="1">
    <citation type="submission" date="2016-11" db="EMBL/GenBank/DDBJ databases">
        <authorList>
            <person name="Varghese N."/>
            <person name="Submissions S."/>
        </authorList>
    </citation>
    <scope>NUCLEOTIDE SEQUENCE [LARGE SCALE GENOMIC DNA]</scope>
    <source>
        <strain evidence="12">DSM 14834</strain>
    </source>
</reference>
<evidence type="ECO:0000256" key="3">
    <source>
        <dbReference type="ARBA" id="ARBA00011738"/>
    </source>
</evidence>
<evidence type="ECO:0000256" key="10">
    <source>
        <dbReference type="NCBIfam" id="TIGR03461"/>
    </source>
</evidence>
<dbReference type="RefSeq" id="WP_084602409.1">
    <property type="nucleotide sequence ID" value="NZ_FQUK01000024.1"/>
</dbReference>
<comment type="pathway">
    <text evidence="7">Cofactor biosynthesis; tetrahydrofolate biosynthesis; 4-aminobenzoate from chorismate: step 2/2.</text>
</comment>
<dbReference type="InterPro" id="IPR017824">
    <property type="entry name" value="Aminodeoxychorismate_lyase_IV"/>
</dbReference>
<dbReference type="STRING" id="213588.SAMN02745204_01574"/>
<comment type="cofactor">
    <cofactor evidence="1">
        <name>pyridoxal 5'-phosphate</name>
        <dbReference type="ChEBI" id="CHEBI:597326"/>
    </cofactor>
</comment>
<dbReference type="InterPro" id="IPR001544">
    <property type="entry name" value="Aminotrans_IV"/>
</dbReference>
<keyword evidence="5" id="KW-0289">Folate biosynthesis</keyword>
<evidence type="ECO:0000256" key="8">
    <source>
        <dbReference type="ARBA" id="ARBA00035676"/>
    </source>
</evidence>
<evidence type="ECO:0000313" key="11">
    <source>
        <dbReference type="EMBL" id="SHE99570.1"/>
    </source>
</evidence>
<dbReference type="InterPro" id="IPR043131">
    <property type="entry name" value="BCAT-like_N"/>
</dbReference>
<evidence type="ECO:0000256" key="5">
    <source>
        <dbReference type="ARBA" id="ARBA00022909"/>
    </source>
</evidence>
<dbReference type="Gene3D" id="3.30.470.10">
    <property type="match status" value="1"/>
</dbReference>
<evidence type="ECO:0000256" key="6">
    <source>
        <dbReference type="ARBA" id="ARBA00023239"/>
    </source>
</evidence>
<dbReference type="Pfam" id="PF01063">
    <property type="entry name" value="Aminotran_4"/>
    <property type="match status" value="1"/>
</dbReference>
<dbReference type="Proteomes" id="UP000242857">
    <property type="component" value="Unassembled WGS sequence"/>
</dbReference>
<dbReference type="Gene3D" id="3.20.10.10">
    <property type="entry name" value="D-amino Acid Aminotransferase, subunit A, domain 2"/>
    <property type="match status" value="1"/>
</dbReference>
<dbReference type="PANTHER" id="PTHR42743">
    <property type="entry name" value="AMINO-ACID AMINOTRANSFERASE"/>
    <property type="match status" value="1"/>
</dbReference>
<dbReference type="PANTHER" id="PTHR42743:SF2">
    <property type="entry name" value="AMINODEOXYCHORISMATE LYASE"/>
    <property type="match status" value="1"/>
</dbReference>
<dbReference type="OrthoDB" id="9805628at2"/>
<organism evidence="11 12">
    <name type="scientific">Thermomonas hydrothermalis</name>
    <dbReference type="NCBI Taxonomy" id="213588"/>
    <lineage>
        <taxon>Bacteria</taxon>
        <taxon>Pseudomonadati</taxon>
        <taxon>Pseudomonadota</taxon>
        <taxon>Gammaproteobacteria</taxon>
        <taxon>Lysobacterales</taxon>
        <taxon>Lysobacteraceae</taxon>
        <taxon>Thermomonas</taxon>
    </lineage>
</organism>
<comment type="catalytic activity">
    <reaction evidence="9">
        <text>4-amino-4-deoxychorismate = 4-aminobenzoate + pyruvate + H(+)</text>
        <dbReference type="Rhea" id="RHEA:16201"/>
        <dbReference type="ChEBI" id="CHEBI:15361"/>
        <dbReference type="ChEBI" id="CHEBI:15378"/>
        <dbReference type="ChEBI" id="CHEBI:17836"/>
        <dbReference type="ChEBI" id="CHEBI:58406"/>
        <dbReference type="EC" id="4.1.3.38"/>
    </reaction>
</comment>
<dbReference type="SUPFAM" id="SSF56752">
    <property type="entry name" value="D-aminoacid aminotransferase-like PLP-dependent enzymes"/>
    <property type="match status" value="1"/>
</dbReference>
<name>A0A1M4Y1M8_9GAMM</name>
<dbReference type="InterPro" id="IPR043132">
    <property type="entry name" value="BCAT-like_C"/>
</dbReference>
<proteinExistence type="inferred from homology"/>
<evidence type="ECO:0000256" key="9">
    <source>
        <dbReference type="ARBA" id="ARBA00049529"/>
    </source>
</evidence>
<evidence type="ECO:0000256" key="1">
    <source>
        <dbReference type="ARBA" id="ARBA00001933"/>
    </source>
</evidence>
<keyword evidence="4" id="KW-0663">Pyridoxal phosphate</keyword>
<accession>A0A1M4Y1M8</accession>
<dbReference type="GO" id="GO:0030170">
    <property type="term" value="F:pyridoxal phosphate binding"/>
    <property type="evidence" value="ECO:0007669"/>
    <property type="project" value="InterPro"/>
</dbReference>
<dbReference type="AlphaFoldDB" id="A0A1M4Y1M8"/>
<sequence>MAMVKPLAALSFQGHTRLRALSLANRGLNYGDGLFETMRIHRGDVPLWSRHLARLREGAERLGMTLPEQAFIEAQIAAISAGVEAGVLKLLLTRGDGGRGYLPPAAAVPVWALTLHPLPARMQALRLHPCRIRMAIQPALAGIKHCNRLEQVLARVEVAQAGYDEGLLCDATGTPVCATAANLLVLCDGHWLTPPVDRCGVAGVLRGWLLEAGLVKQAALSLQDVTSADALALCNAVRGILPVAALGERHWSFHPALTTLHAALARAYPMFDEAVA</sequence>
<gene>
    <name evidence="11" type="ORF">SAMN02745204_01574</name>
</gene>
<evidence type="ECO:0000256" key="4">
    <source>
        <dbReference type="ARBA" id="ARBA00022898"/>
    </source>
</evidence>
<dbReference type="GO" id="GO:0008153">
    <property type="term" value="P:4-aminobenzoate biosynthetic process"/>
    <property type="evidence" value="ECO:0007669"/>
    <property type="project" value="UniProtKB-UniRule"/>
</dbReference>
<comment type="subunit">
    <text evidence="3">Homodimer.</text>
</comment>
<dbReference type="InterPro" id="IPR036038">
    <property type="entry name" value="Aminotransferase-like"/>
</dbReference>